<evidence type="ECO:0000256" key="2">
    <source>
        <dbReference type="SAM" id="SignalP"/>
    </source>
</evidence>
<proteinExistence type="predicted"/>
<accession>A0A7I7XUX9</accession>
<feature type="chain" id="PRO_5029679633" description="PE-PPE domain-containing protein" evidence="2">
    <location>
        <begin position="27"/>
        <end position="357"/>
    </location>
</feature>
<dbReference type="Gene3D" id="3.40.50.1820">
    <property type="entry name" value="alpha/beta hydrolase"/>
    <property type="match status" value="1"/>
</dbReference>
<reference evidence="4" key="1">
    <citation type="journal article" date="2019" name="Emerg. Microbes Infect.">
        <title>Comprehensive subspecies identification of 175 nontuberculous mycobacteria species based on 7547 genomic profiles.</title>
        <authorList>
            <person name="Matsumoto Y."/>
            <person name="Kinjo T."/>
            <person name="Motooka D."/>
            <person name="Nabeya D."/>
            <person name="Jung N."/>
            <person name="Uechi K."/>
            <person name="Horii T."/>
            <person name="Iida T."/>
            <person name="Fujita J."/>
            <person name="Nakamura S."/>
        </authorList>
    </citation>
    <scope>NUCLEOTIDE SEQUENCE [LARGE SCALE GENOMIC DNA]</scope>
    <source>
        <strain evidence="4">JCM 13671</strain>
    </source>
</reference>
<feature type="region of interest" description="Disordered" evidence="1">
    <location>
        <begin position="261"/>
        <end position="357"/>
    </location>
</feature>
<name>A0A7I7XUX9_9MYCO</name>
<evidence type="ECO:0000313" key="4">
    <source>
        <dbReference type="EMBL" id="BBZ33100.1"/>
    </source>
</evidence>
<feature type="compositionally biased region" description="Basic and acidic residues" evidence="1">
    <location>
        <begin position="301"/>
        <end position="343"/>
    </location>
</feature>
<dbReference type="Pfam" id="PF08237">
    <property type="entry name" value="PE-PPE"/>
    <property type="match status" value="1"/>
</dbReference>
<sequence length="357" mass="38284">MRRTATWLGPPVLVAALCAGGGTASAASVLTFEGAFSGSDRSSHQIMGGALCAAPSTCQGVPYTSIPLGTYTQEGGRMLTAAIPASGDVVLLGHSQGGQVIYSALRDWSTGAQVAPSPASRVTWFSFGNPENRYGGRQGGVGYTNGQGLPEDPGYSGYEVIRQYDGWADAPDDRSNLLAVLNAEMGKHSLHSNYRDVDYAKVVNGGYPTHTDTYESGAQVRYVWVPTDTLPLIAWTGPFAPALDNALRPIVEKAYNRPVSIPYPTPPTEPNTAKLGGQSGAKTEAKAAVLQDVPRSTWQKRLADKTAQARERRQERAAARADKVRTAMQSIRDRITKADREIRQMPPERTAETSEKS</sequence>
<dbReference type="Proteomes" id="UP000466931">
    <property type="component" value="Chromosome"/>
</dbReference>
<feature type="domain" description="PE-PPE" evidence="3">
    <location>
        <begin position="63"/>
        <end position="255"/>
    </location>
</feature>
<keyword evidence="5" id="KW-1185">Reference proteome</keyword>
<keyword evidence="2" id="KW-0732">Signal</keyword>
<protein>
    <recommendedName>
        <fullName evidence="3">PE-PPE domain-containing protein</fullName>
    </recommendedName>
</protein>
<dbReference type="InterPro" id="IPR029058">
    <property type="entry name" value="AB_hydrolase_fold"/>
</dbReference>
<evidence type="ECO:0000313" key="5">
    <source>
        <dbReference type="Proteomes" id="UP000466931"/>
    </source>
</evidence>
<dbReference type="SUPFAM" id="SSF53474">
    <property type="entry name" value="alpha/beta-Hydrolases"/>
    <property type="match status" value="1"/>
</dbReference>
<dbReference type="InterPro" id="IPR013228">
    <property type="entry name" value="PE-PPE_C"/>
</dbReference>
<gene>
    <name evidence="4" type="ORF">MCNF_17050</name>
</gene>
<reference evidence="4" key="2">
    <citation type="submission" date="2020-02" db="EMBL/GenBank/DDBJ databases">
        <authorList>
            <person name="Matsumoto Y."/>
            <person name="Motooka D."/>
            <person name="Nakamura S."/>
        </authorList>
    </citation>
    <scope>NUCLEOTIDE SEQUENCE</scope>
    <source>
        <strain evidence="4">JCM 13671</strain>
    </source>
</reference>
<evidence type="ECO:0000256" key="1">
    <source>
        <dbReference type="SAM" id="MobiDB-lite"/>
    </source>
</evidence>
<dbReference type="AlphaFoldDB" id="A0A7I7XUX9"/>
<dbReference type="RefSeq" id="WP_163645360.1">
    <property type="nucleotide sequence ID" value="NZ_AP022612.1"/>
</dbReference>
<evidence type="ECO:0000259" key="3">
    <source>
        <dbReference type="Pfam" id="PF08237"/>
    </source>
</evidence>
<organism evidence="4 5">
    <name type="scientific">Mycolicibacterium confluentis</name>
    <dbReference type="NCBI Taxonomy" id="28047"/>
    <lineage>
        <taxon>Bacteria</taxon>
        <taxon>Bacillati</taxon>
        <taxon>Actinomycetota</taxon>
        <taxon>Actinomycetes</taxon>
        <taxon>Mycobacteriales</taxon>
        <taxon>Mycobacteriaceae</taxon>
        <taxon>Mycolicibacterium</taxon>
    </lineage>
</organism>
<feature type="signal peptide" evidence="2">
    <location>
        <begin position="1"/>
        <end position="26"/>
    </location>
</feature>
<dbReference type="EMBL" id="AP022612">
    <property type="protein sequence ID" value="BBZ33100.1"/>
    <property type="molecule type" value="Genomic_DNA"/>
</dbReference>